<accession>A0A3B0MMF6</accession>
<keyword evidence="1" id="KW-1133">Transmembrane helix</keyword>
<sequence length="245" mass="27603">MGKICVMMDRKPLSYPRLFWRLGLVWLAVPLVLGLAFTVVAWVSWTDYRALQRDGVVGETEVIAREIVRRRDSDGDQTLTYYLTHSFRPEGYSDVITTRQSVGRGVYLATQEGDYLPVTYIWNQPERNTLDPKHDMLGVVFFGLAGGVLDLVALGGLVWGWGRVGSARRALLHGEVREARVTQIRKLPLRVNGRARYRVAWQDATGLAGKSLISRPDLALAHTVGDVIVIYVDPRGGRGWWQKQI</sequence>
<dbReference type="Proteomes" id="UP000272908">
    <property type="component" value="Unassembled WGS sequence"/>
</dbReference>
<keyword evidence="1" id="KW-0472">Membrane</keyword>
<evidence type="ECO:0008006" key="4">
    <source>
        <dbReference type="Google" id="ProtNLM"/>
    </source>
</evidence>
<reference evidence="3" key="1">
    <citation type="submission" date="2018-08" db="EMBL/GenBank/DDBJ databases">
        <authorList>
            <person name="Rodrigo-Torres L."/>
            <person name="Arahal R. D."/>
            <person name="Lucena T."/>
        </authorList>
    </citation>
    <scope>NUCLEOTIDE SEQUENCE [LARGE SCALE GENOMIC DNA]</scope>
    <source>
        <strain evidence="3">CECT 7235</strain>
    </source>
</reference>
<protein>
    <recommendedName>
        <fullName evidence="4">DUF3592 domain-containing protein</fullName>
    </recommendedName>
</protein>
<proteinExistence type="predicted"/>
<gene>
    <name evidence="2" type="ORF">ROE7235_00578</name>
</gene>
<name>A0A3B0MMF6_9RHOB</name>
<keyword evidence="1" id="KW-0812">Transmembrane</keyword>
<dbReference type="AlphaFoldDB" id="A0A3B0MMF6"/>
<evidence type="ECO:0000313" key="2">
    <source>
        <dbReference type="EMBL" id="SUZ30849.1"/>
    </source>
</evidence>
<evidence type="ECO:0000256" key="1">
    <source>
        <dbReference type="SAM" id="Phobius"/>
    </source>
</evidence>
<feature type="transmembrane region" description="Helical" evidence="1">
    <location>
        <begin position="20"/>
        <end position="45"/>
    </location>
</feature>
<keyword evidence="3" id="KW-1185">Reference proteome</keyword>
<dbReference type="EMBL" id="UIHC01000004">
    <property type="protein sequence ID" value="SUZ30849.1"/>
    <property type="molecule type" value="Genomic_DNA"/>
</dbReference>
<organism evidence="2 3">
    <name type="scientific">Roseinatronobacter ekhonensis</name>
    <dbReference type="NCBI Taxonomy" id="254356"/>
    <lineage>
        <taxon>Bacteria</taxon>
        <taxon>Pseudomonadati</taxon>
        <taxon>Pseudomonadota</taxon>
        <taxon>Alphaproteobacteria</taxon>
        <taxon>Rhodobacterales</taxon>
        <taxon>Paracoccaceae</taxon>
        <taxon>Roseinatronobacter</taxon>
    </lineage>
</organism>
<feature type="transmembrane region" description="Helical" evidence="1">
    <location>
        <begin position="136"/>
        <end position="159"/>
    </location>
</feature>
<evidence type="ECO:0000313" key="3">
    <source>
        <dbReference type="Proteomes" id="UP000272908"/>
    </source>
</evidence>